<proteinExistence type="predicted"/>
<evidence type="ECO:0000313" key="2">
    <source>
        <dbReference type="EMBL" id="KAK4805114.1"/>
    </source>
</evidence>
<organism evidence="2 3">
    <name type="scientific">Trapa natans</name>
    <name type="common">Water chestnut</name>
    <dbReference type="NCBI Taxonomy" id="22666"/>
    <lineage>
        <taxon>Eukaryota</taxon>
        <taxon>Viridiplantae</taxon>
        <taxon>Streptophyta</taxon>
        <taxon>Embryophyta</taxon>
        <taxon>Tracheophyta</taxon>
        <taxon>Spermatophyta</taxon>
        <taxon>Magnoliopsida</taxon>
        <taxon>eudicotyledons</taxon>
        <taxon>Gunneridae</taxon>
        <taxon>Pentapetalae</taxon>
        <taxon>rosids</taxon>
        <taxon>malvids</taxon>
        <taxon>Myrtales</taxon>
        <taxon>Lythraceae</taxon>
        <taxon>Trapa</taxon>
    </lineage>
</organism>
<keyword evidence="1" id="KW-0812">Transmembrane</keyword>
<keyword evidence="1" id="KW-0472">Membrane</keyword>
<evidence type="ECO:0000313" key="3">
    <source>
        <dbReference type="Proteomes" id="UP001346149"/>
    </source>
</evidence>
<name>A0AAN7RFX4_TRANT</name>
<feature type="transmembrane region" description="Helical" evidence="1">
    <location>
        <begin position="12"/>
        <end position="30"/>
    </location>
</feature>
<dbReference type="EMBL" id="JAXQNO010000001">
    <property type="protein sequence ID" value="KAK4805114.1"/>
    <property type="molecule type" value="Genomic_DNA"/>
</dbReference>
<gene>
    <name evidence="2" type="ORF">SAY86_004931</name>
</gene>
<protein>
    <submittedName>
        <fullName evidence="2">Uncharacterized protein</fullName>
    </submittedName>
</protein>
<dbReference type="AlphaFoldDB" id="A0AAN7RFX4"/>
<evidence type="ECO:0000256" key="1">
    <source>
        <dbReference type="SAM" id="Phobius"/>
    </source>
</evidence>
<comment type="caution">
    <text evidence="2">The sequence shown here is derived from an EMBL/GenBank/DDBJ whole genome shotgun (WGS) entry which is preliminary data.</text>
</comment>
<keyword evidence="3" id="KW-1185">Reference proteome</keyword>
<reference evidence="2 3" key="1">
    <citation type="journal article" date="2023" name="Hortic Res">
        <title>Pangenome of water caltrop reveals structural variations and asymmetric subgenome divergence after allopolyploidization.</title>
        <authorList>
            <person name="Zhang X."/>
            <person name="Chen Y."/>
            <person name="Wang L."/>
            <person name="Yuan Y."/>
            <person name="Fang M."/>
            <person name="Shi L."/>
            <person name="Lu R."/>
            <person name="Comes H.P."/>
            <person name="Ma Y."/>
            <person name="Chen Y."/>
            <person name="Huang G."/>
            <person name="Zhou Y."/>
            <person name="Zheng Z."/>
            <person name="Qiu Y."/>
        </authorList>
    </citation>
    <scope>NUCLEOTIDE SEQUENCE [LARGE SCALE GENOMIC DNA]</scope>
    <source>
        <strain evidence="2">F231</strain>
    </source>
</reference>
<accession>A0AAN7RFX4</accession>
<keyword evidence="1" id="KW-1133">Transmembrane helix</keyword>
<sequence length="126" mass="14309">MELFVWECLLSYYVLLLASVGLVCVSRKVCSNFDDGRIFLMNQAKQTVLALKVPKLHVLNHFLEALPEKPNSGDPLSSKFAHLRMWDVGRPILQVCTSEDEGCWETYSVVGLKFLQLPVRMLVPQV</sequence>
<dbReference type="Proteomes" id="UP001346149">
    <property type="component" value="Unassembled WGS sequence"/>
</dbReference>